<feature type="compositionally biased region" description="Low complexity" evidence="4">
    <location>
        <begin position="805"/>
        <end position="817"/>
    </location>
</feature>
<dbReference type="Gene3D" id="1.10.150.50">
    <property type="entry name" value="Transcription Factor, Ets-1"/>
    <property type="match status" value="1"/>
</dbReference>
<comment type="caution">
    <text evidence="8">The sequence shown here is derived from an EMBL/GenBank/DDBJ whole genome shotgun (WGS) entry which is preliminary data.</text>
</comment>
<dbReference type="SMART" id="SM00454">
    <property type="entry name" value="SAM"/>
    <property type="match status" value="1"/>
</dbReference>
<dbReference type="InterPro" id="IPR001660">
    <property type="entry name" value="SAM"/>
</dbReference>
<evidence type="ECO:0000256" key="2">
    <source>
        <dbReference type="ARBA" id="ARBA00022553"/>
    </source>
</evidence>
<dbReference type="PROSITE" id="PS50003">
    <property type="entry name" value="PH_DOMAIN"/>
    <property type="match status" value="1"/>
</dbReference>
<evidence type="ECO:0000256" key="4">
    <source>
        <dbReference type="SAM" id="MobiDB-lite"/>
    </source>
</evidence>
<evidence type="ECO:0000313" key="9">
    <source>
        <dbReference type="Proteomes" id="UP000054399"/>
    </source>
</evidence>
<dbReference type="SMART" id="SM00233">
    <property type="entry name" value="PH"/>
    <property type="match status" value="1"/>
</dbReference>
<dbReference type="PANTHER" id="PTHR22902">
    <property type="entry name" value="SESQUIPEDALIAN"/>
    <property type="match status" value="1"/>
</dbReference>
<dbReference type="InterPro" id="IPR001452">
    <property type="entry name" value="SH3_domain"/>
</dbReference>
<evidence type="ECO:0008006" key="10">
    <source>
        <dbReference type="Google" id="ProtNLM"/>
    </source>
</evidence>
<dbReference type="InterPro" id="IPR013761">
    <property type="entry name" value="SAM/pointed_sf"/>
</dbReference>
<dbReference type="InterPro" id="IPR001849">
    <property type="entry name" value="PH_domain"/>
</dbReference>
<dbReference type="InterPro" id="IPR011993">
    <property type="entry name" value="PH-like_dom_sf"/>
</dbReference>
<dbReference type="GeneID" id="91991085"/>
<dbReference type="PROSITE" id="PS50002">
    <property type="entry name" value="SH3"/>
    <property type="match status" value="1"/>
</dbReference>
<feature type="compositionally biased region" description="Low complexity" evidence="4">
    <location>
        <begin position="648"/>
        <end position="663"/>
    </location>
</feature>
<evidence type="ECO:0000259" key="7">
    <source>
        <dbReference type="PROSITE" id="PS50105"/>
    </source>
</evidence>
<feature type="compositionally biased region" description="Low complexity" evidence="4">
    <location>
        <begin position="294"/>
        <end position="309"/>
    </location>
</feature>
<dbReference type="CDD" id="cd09535">
    <property type="entry name" value="SAM_BOI-like_fungal"/>
    <property type="match status" value="1"/>
</dbReference>
<keyword evidence="2" id="KW-0597">Phosphoprotein</keyword>
<feature type="compositionally biased region" description="Low complexity" evidence="4">
    <location>
        <begin position="359"/>
        <end position="380"/>
    </location>
</feature>
<feature type="domain" description="SH3" evidence="5">
    <location>
        <begin position="1"/>
        <end position="63"/>
    </location>
</feature>
<dbReference type="PANTHER" id="PTHR22902:SF27">
    <property type="entry name" value="PLECKSTRIN HOMOLOGY DOMAIN-CONTAINING FAMILY A MEMBER 3"/>
    <property type="match status" value="1"/>
</dbReference>
<protein>
    <recommendedName>
        <fullName evidence="10">Phospholipid binding protein</fullName>
    </recommendedName>
</protein>
<feature type="compositionally biased region" description="Polar residues" evidence="4">
    <location>
        <begin position="241"/>
        <end position="253"/>
    </location>
</feature>
<evidence type="ECO:0000313" key="8">
    <source>
        <dbReference type="EMBL" id="KAL0247194.1"/>
    </source>
</evidence>
<feature type="compositionally biased region" description="Polar residues" evidence="4">
    <location>
        <begin position="577"/>
        <end position="591"/>
    </location>
</feature>
<gene>
    <name evidence="8" type="ORF">I308_104229</name>
</gene>
<feature type="compositionally biased region" description="Basic and acidic residues" evidence="4">
    <location>
        <begin position="258"/>
        <end position="279"/>
    </location>
</feature>
<feature type="compositionally biased region" description="Low complexity" evidence="4">
    <location>
        <begin position="550"/>
        <end position="566"/>
    </location>
</feature>
<feature type="region of interest" description="Disordered" evidence="4">
    <location>
        <begin position="294"/>
        <end position="388"/>
    </location>
</feature>
<dbReference type="SMART" id="SM00326">
    <property type="entry name" value="SH3"/>
    <property type="match status" value="1"/>
</dbReference>
<dbReference type="SUPFAM" id="SSF50044">
    <property type="entry name" value="SH3-domain"/>
    <property type="match status" value="1"/>
</dbReference>
<dbReference type="InterPro" id="IPR036028">
    <property type="entry name" value="SH3-like_dom_sf"/>
</dbReference>
<sequence length="1101" mass="114351">MALTVRAIHTFVAEHGDELDFHAGDDIVVLEKDEAFGDGWWRGRNTKGEEGLFPATYIAEATQPAVDQDLDAKDAAGDVNAVNGDEPAPPAAIATPEDGALLGKGDDPTPGGWPADNLAVPAISLPDQSPKGTTTVDAQGGILESAMAATGVGAAAANVGNVMHRTIGDIQDAIESYARPESDDEHEQEELGIGQDARAKLVEQARLANEKRERDETGFVYSDESEDEEEDIGKSLPLVTKSRTSIGTESQAINGFHDNVKEEMAPAESKPIETERETEPALIPAPVVASSTAAATAAAAATDAPSTPSLEPKPELTPLVPSSSEQREPSVGTLQPAFIPATPPLVQTPPAVAPPAVAPPAATTPTPSAQAPSSASNRSPSIPPKPVTTWTVDDVASWAQAKGFDEGICDKFREHEISGDILLELDANLLKELDIIAFGKRMRIAAAISELRRPSSMISSSSQQFSPSGLPTHMSPGVSLRGMSAPPSSSSYGMGMAQPTFPSTPPLSTPPMPSHSEEPEPGAYSAWAHHPKKHGAPVMEAINEKPHPQPDAQTQPETQTQPANTTDRSSQPPPSNTAPSSIRPASTTTAASMPVSPITPGSTVTKRESVGSLGRAGGGGHKRGKQSVDSSKDRLSFFGRNRKPAPLGAVAGAGAAGTATATGTGAGGEQQQARSTSSRLGFGKVHQMQPASPQNKYISGPTAIAGAGAGGAAGGLAAAAGGGALKQIGTPDYAGYLKKKGERYGGWKTRYVVLKGSTLYILKTDNADSLKDRIDLHAHRIMVDDNTNPGSYGFRLAPSAGHGGNATTATTTATGGTKSHSFSASEQTVVRGWMKALLKATIARDYTKPITSSCNIPTIPLAEAQALAPRPPSPTTREAMQRATRRENPNQLTPHDANILMSLDTSSGEKRRASQNLGVGGTSPARPSRDMRRPSSNFSQNTQKPASSAGPPPVPALVPAPALGVAAARSQSSGDAPSDIPSSEEAPQLLEWVNTHLPPACPRATALPQSFTSGEIIFFLVKSLSGVEPNPPVAPGAFRPEADGLPGLDGLIAMMDMLVDAGVKIDGISINEVRMGDTNGMVRLLKSVQDWYESGQAGAQS</sequence>
<feature type="domain" description="SAM" evidence="7">
    <location>
        <begin position="390"/>
        <end position="454"/>
    </location>
</feature>
<dbReference type="Gene3D" id="2.30.30.40">
    <property type="entry name" value="SH3 Domains"/>
    <property type="match status" value="1"/>
</dbReference>
<dbReference type="Pfam" id="PF00169">
    <property type="entry name" value="PH"/>
    <property type="match status" value="1"/>
</dbReference>
<keyword evidence="1 3" id="KW-0728">SH3 domain</keyword>
<feature type="compositionally biased region" description="Pro residues" evidence="4">
    <location>
        <begin position="341"/>
        <end position="358"/>
    </location>
</feature>
<dbReference type="CDD" id="cd13316">
    <property type="entry name" value="PH_Boi"/>
    <property type="match status" value="1"/>
</dbReference>
<feature type="compositionally biased region" description="Pro residues" evidence="4">
    <location>
        <begin position="502"/>
        <end position="513"/>
    </location>
</feature>
<dbReference type="Pfam" id="PF07647">
    <property type="entry name" value="SAM_2"/>
    <property type="match status" value="1"/>
</dbReference>
<proteinExistence type="predicted"/>
<dbReference type="SUPFAM" id="SSF47769">
    <property type="entry name" value="SAM/Pointed domain"/>
    <property type="match status" value="1"/>
</dbReference>
<evidence type="ECO:0000259" key="6">
    <source>
        <dbReference type="PROSITE" id="PS50003"/>
    </source>
</evidence>
<reference evidence="9" key="1">
    <citation type="submission" date="2015-01" db="EMBL/GenBank/DDBJ databases">
        <title>The Genome Sequence of Cryptococcus gattii MMRL2647.</title>
        <authorList>
            <consortium name="The Broad Institute Genomics Platform"/>
            <person name="Cuomo C."/>
            <person name="Litvintseva A."/>
            <person name="Chen Y."/>
            <person name="Heitman J."/>
            <person name="Sun S."/>
            <person name="Springer D."/>
            <person name="Dromer F."/>
            <person name="Young S."/>
            <person name="Zeng Q."/>
            <person name="Gargeya S."/>
            <person name="Abouelleil A."/>
            <person name="Alvarado L."/>
            <person name="Chapman S.B."/>
            <person name="Gainer-Dewar J."/>
            <person name="Goldberg J."/>
            <person name="Griggs A."/>
            <person name="Gujja S."/>
            <person name="Hansen M."/>
            <person name="Howarth C."/>
            <person name="Imamovic A."/>
            <person name="Larimer J."/>
            <person name="Murphy C."/>
            <person name="Naylor J."/>
            <person name="Pearson M."/>
            <person name="Priest M."/>
            <person name="Roberts A."/>
            <person name="Saif S."/>
            <person name="Shea T."/>
            <person name="Sykes S."/>
            <person name="Wortman J."/>
            <person name="Nusbaum C."/>
            <person name="Birren B."/>
        </authorList>
    </citation>
    <scope>NUCLEOTIDE SEQUENCE [LARGE SCALE GENOMIC DNA]</scope>
    <source>
        <strain evidence="9">IND107</strain>
    </source>
</reference>
<feature type="compositionally biased region" description="Polar residues" evidence="4">
    <location>
        <begin position="934"/>
        <end position="944"/>
    </location>
</feature>
<reference evidence="8 9" key="2">
    <citation type="submission" date="2024-01" db="EMBL/GenBank/DDBJ databases">
        <title>Comparative genomics of Cryptococcus and Kwoniella reveals pathogenesis evolution and contrasting modes of karyotype evolution via chromosome fusion or intercentromeric recombination.</title>
        <authorList>
            <person name="Coelho M.A."/>
            <person name="David-Palma M."/>
            <person name="Shea T."/>
            <person name="Bowers K."/>
            <person name="Mcginley-Smith S."/>
            <person name="Mohammad A.W."/>
            <person name="Gnirke A."/>
            <person name="Yurkov A.M."/>
            <person name="Nowrousian M."/>
            <person name="Sun S."/>
            <person name="Cuomo C.A."/>
            <person name="Heitman J."/>
        </authorList>
    </citation>
    <scope>NUCLEOTIDE SEQUENCE [LARGE SCALE GENOMIC DNA]</scope>
    <source>
        <strain evidence="8 9">IND107</strain>
    </source>
</reference>
<accession>A0ABR3BS86</accession>
<organism evidence="8 9">
    <name type="scientific">Cryptococcus tetragattii IND107</name>
    <dbReference type="NCBI Taxonomy" id="1296105"/>
    <lineage>
        <taxon>Eukaryota</taxon>
        <taxon>Fungi</taxon>
        <taxon>Dikarya</taxon>
        <taxon>Basidiomycota</taxon>
        <taxon>Agaricomycotina</taxon>
        <taxon>Tremellomycetes</taxon>
        <taxon>Tremellales</taxon>
        <taxon>Cryptococcaceae</taxon>
        <taxon>Cryptococcus</taxon>
        <taxon>Cryptococcus gattii species complex</taxon>
    </lineage>
</organism>
<dbReference type="RefSeq" id="XP_066613155.1">
    <property type="nucleotide sequence ID" value="XM_066758707.1"/>
</dbReference>
<evidence type="ECO:0000259" key="5">
    <source>
        <dbReference type="PROSITE" id="PS50002"/>
    </source>
</evidence>
<keyword evidence="9" id="KW-1185">Reference proteome</keyword>
<name>A0ABR3BS86_9TREE</name>
<evidence type="ECO:0000256" key="3">
    <source>
        <dbReference type="PROSITE-ProRule" id="PRU00192"/>
    </source>
</evidence>
<dbReference type="Gene3D" id="2.30.29.30">
    <property type="entry name" value="Pleckstrin-homology domain (PH domain)/Phosphotyrosine-binding domain (PTB)"/>
    <property type="match status" value="1"/>
</dbReference>
<dbReference type="Pfam" id="PF00018">
    <property type="entry name" value="SH3_1"/>
    <property type="match status" value="1"/>
</dbReference>
<evidence type="ECO:0000256" key="1">
    <source>
        <dbReference type="ARBA" id="ARBA00022443"/>
    </source>
</evidence>
<feature type="region of interest" description="Disordered" evidence="4">
    <location>
        <begin position="213"/>
        <end position="279"/>
    </location>
</feature>
<feature type="region of interest" description="Disordered" evidence="4">
    <location>
        <begin position="481"/>
        <end position="678"/>
    </location>
</feature>
<dbReference type="InterPro" id="IPR045188">
    <property type="entry name" value="Boi1/Boi2-like"/>
</dbReference>
<feature type="domain" description="PH" evidence="6">
    <location>
        <begin position="730"/>
        <end position="842"/>
    </location>
</feature>
<dbReference type="Proteomes" id="UP000054399">
    <property type="component" value="Unassembled WGS sequence"/>
</dbReference>
<dbReference type="PROSITE" id="PS50105">
    <property type="entry name" value="SAM_DOMAIN"/>
    <property type="match status" value="1"/>
</dbReference>
<dbReference type="EMBL" id="ATAM02000007">
    <property type="protein sequence ID" value="KAL0247194.1"/>
    <property type="molecule type" value="Genomic_DNA"/>
</dbReference>
<dbReference type="SUPFAM" id="SSF50729">
    <property type="entry name" value="PH domain-like"/>
    <property type="match status" value="1"/>
</dbReference>
<feature type="compositionally biased region" description="Polar residues" evidence="4">
    <location>
        <begin position="669"/>
        <end position="678"/>
    </location>
</feature>
<dbReference type="CDD" id="cd00174">
    <property type="entry name" value="SH3"/>
    <property type="match status" value="1"/>
</dbReference>
<feature type="region of interest" description="Disordered" evidence="4">
    <location>
        <begin position="798"/>
        <end position="820"/>
    </location>
</feature>
<dbReference type="PRINTS" id="PR00452">
    <property type="entry name" value="SH3DOMAIN"/>
</dbReference>
<feature type="region of interest" description="Disordered" evidence="4">
    <location>
        <begin position="863"/>
        <end position="959"/>
    </location>
</feature>